<evidence type="ECO:0000256" key="1">
    <source>
        <dbReference type="SAM" id="Coils"/>
    </source>
</evidence>
<dbReference type="EMBL" id="JAODUP010001048">
    <property type="protein sequence ID" value="KAK2141748.1"/>
    <property type="molecule type" value="Genomic_DNA"/>
</dbReference>
<keyword evidence="2" id="KW-0472">Membrane</keyword>
<keyword evidence="1" id="KW-0175">Coiled coil</keyword>
<organism evidence="3 4">
    <name type="scientific">Paralvinella palmiformis</name>
    <dbReference type="NCBI Taxonomy" id="53620"/>
    <lineage>
        <taxon>Eukaryota</taxon>
        <taxon>Metazoa</taxon>
        <taxon>Spiralia</taxon>
        <taxon>Lophotrochozoa</taxon>
        <taxon>Annelida</taxon>
        <taxon>Polychaeta</taxon>
        <taxon>Sedentaria</taxon>
        <taxon>Canalipalpata</taxon>
        <taxon>Terebellida</taxon>
        <taxon>Terebelliformia</taxon>
        <taxon>Alvinellidae</taxon>
        <taxon>Paralvinella</taxon>
    </lineage>
</organism>
<reference evidence="3" key="1">
    <citation type="journal article" date="2023" name="Mol. Biol. Evol.">
        <title>Third-Generation Sequencing Reveals the Adaptive Role of the Epigenome in Three Deep-Sea Polychaetes.</title>
        <authorList>
            <person name="Perez M."/>
            <person name="Aroh O."/>
            <person name="Sun Y."/>
            <person name="Lan Y."/>
            <person name="Juniper S.K."/>
            <person name="Young C.R."/>
            <person name="Angers B."/>
            <person name="Qian P.Y."/>
        </authorList>
    </citation>
    <scope>NUCLEOTIDE SEQUENCE</scope>
    <source>
        <strain evidence="3">P08H-3</strain>
    </source>
</reference>
<proteinExistence type="predicted"/>
<gene>
    <name evidence="3" type="ORF">LSH36_1048g00019</name>
</gene>
<dbReference type="AlphaFoldDB" id="A0AAD9IWQ9"/>
<feature type="transmembrane region" description="Helical" evidence="2">
    <location>
        <begin position="334"/>
        <end position="358"/>
    </location>
</feature>
<keyword evidence="4" id="KW-1185">Reference proteome</keyword>
<evidence type="ECO:0000313" key="3">
    <source>
        <dbReference type="EMBL" id="KAK2141748.1"/>
    </source>
</evidence>
<protein>
    <submittedName>
        <fullName evidence="3">Uncharacterized protein</fullName>
    </submittedName>
</protein>
<feature type="transmembrane region" description="Helical" evidence="2">
    <location>
        <begin position="187"/>
        <end position="205"/>
    </location>
</feature>
<name>A0AAD9IWQ9_9ANNE</name>
<feature type="coiled-coil region" evidence="1">
    <location>
        <begin position="100"/>
        <end position="134"/>
    </location>
</feature>
<dbReference type="Proteomes" id="UP001208570">
    <property type="component" value="Unassembled WGS sequence"/>
</dbReference>
<sequence>MAILAADWTVQWARQLGDLADQIVGEIPDKEEWSTVRIFVSNISRMLRNGDVKAGFRAVLRVLPYVQRALSSAEKCGNIHCTFELTKTIYRHFLVDDTHRKHLESLIEIIRSRMNELRTRMERLAISLDSILDDLICKGKSLSWWMVVKLAFEINRISALIKTCEDRLATARSMIDELQSHVATKSFLAYLFTYISFLVGLVFSATGNVPVGAACISAASVSRKAAKSLDKYREELATIDKNHRLLQDELMEWKNKFTAEKKNFLFLFGPQKALTVSAVMVTAIFLMGKTASYILFVLFLGILVLKSQTTASNKYNVVLLVGGAAFWAEYKVSYAVFCFNSIVCTSIVANYIGVLDFWW</sequence>
<comment type="caution">
    <text evidence="3">The sequence shown here is derived from an EMBL/GenBank/DDBJ whole genome shotgun (WGS) entry which is preliminary data.</text>
</comment>
<evidence type="ECO:0000256" key="2">
    <source>
        <dbReference type="SAM" id="Phobius"/>
    </source>
</evidence>
<keyword evidence="2" id="KW-1133">Transmembrane helix</keyword>
<feature type="coiled-coil region" evidence="1">
    <location>
        <begin position="229"/>
        <end position="256"/>
    </location>
</feature>
<feature type="transmembrane region" description="Helical" evidence="2">
    <location>
        <begin position="273"/>
        <end position="305"/>
    </location>
</feature>
<accession>A0AAD9IWQ9</accession>
<keyword evidence="2" id="KW-0812">Transmembrane</keyword>
<evidence type="ECO:0000313" key="4">
    <source>
        <dbReference type="Proteomes" id="UP001208570"/>
    </source>
</evidence>